<sequence length="294" mass="32786">MLIARYAVQRLRSKETIHVAKAVLGYVDRPGFLHRLTGTAKLILVGALVLAAMLTFDARLLLALSALSMVLWAVSRIKLSDLKVVLLIILTFMLLNNLLIFVFAPRYGVSLFGTEHIIVAGPGRWVLTWEQLFYQALVTLKYFAVLPGVLLFIATTPPPEFAASLNSLGVPYRFAYSVSLALRYIPDVQRDYETISIAQQARGLDASRKAPLGERAKNLLAVLMPLLFGSLDRIETTSAAMELRGFGSRKKRTWWSARPLRLGDWLIILASIAIVGVAIWLQYVNGGRFWNPFV</sequence>
<dbReference type="Proteomes" id="UP000602653">
    <property type="component" value="Chromosome"/>
</dbReference>
<comment type="subcellular location">
    <subcellularLocation>
        <location evidence="1">Membrane</location>
        <topology evidence="1">Multi-pass membrane protein</topology>
    </subcellularLocation>
</comment>
<evidence type="ECO:0000256" key="1">
    <source>
        <dbReference type="ARBA" id="ARBA00004141"/>
    </source>
</evidence>
<reference evidence="6 7" key="1">
    <citation type="submission" date="2021-02" db="EMBL/GenBank/DDBJ databases">
        <title>Complete Genome Sequence of Arcanobacterium phocisimile strain DSM 26142T from a harbour seal.</title>
        <authorList>
            <person name="Borowiak M."/>
            <person name="Alssahen M."/>
            <person name="Malorny B."/>
            <person name="Laemmler C."/>
            <person name="Siebert U."/>
            <person name="Ploetz M."/>
            <person name="Abdulmawjood A."/>
        </authorList>
    </citation>
    <scope>NUCLEOTIDE SEQUENCE [LARGE SCALE GENOMIC DNA]</scope>
    <source>
        <strain evidence="6 7">DSM 26142</strain>
    </source>
</reference>
<keyword evidence="2 5" id="KW-0812">Transmembrane</keyword>
<dbReference type="PANTHER" id="PTHR33514">
    <property type="entry name" value="PROTEIN ABCI12, CHLOROPLASTIC"/>
    <property type="match status" value="1"/>
</dbReference>
<evidence type="ECO:0000313" key="6">
    <source>
        <dbReference type="EMBL" id="QRV01633.1"/>
    </source>
</evidence>
<keyword evidence="7" id="KW-1185">Reference proteome</keyword>
<dbReference type="EMBL" id="CP070228">
    <property type="protein sequence ID" value="QRV01633.1"/>
    <property type="molecule type" value="Genomic_DNA"/>
</dbReference>
<dbReference type="PANTHER" id="PTHR33514:SF1">
    <property type="entry name" value="ABC TRANSPORTER PERMEASE"/>
    <property type="match status" value="1"/>
</dbReference>
<keyword evidence="3 5" id="KW-1133">Transmembrane helix</keyword>
<dbReference type="Pfam" id="PF02361">
    <property type="entry name" value="CbiQ"/>
    <property type="match status" value="1"/>
</dbReference>
<keyword evidence="4 5" id="KW-0472">Membrane</keyword>
<proteinExistence type="predicted"/>
<feature type="transmembrane region" description="Helical" evidence="5">
    <location>
        <begin position="132"/>
        <end position="154"/>
    </location>
</feature>
<name>A0ABX7IES2_9ACTO</name>
<feature type="transmembrane region" description="Helical" evidence="5">
    <location>
        <begin position="84"/>
        <end position="104"/>
    </location>
</feature>
<evidence type="ECO:0000313" key="7">
    <source>
        <dbReference type="Proteomes" id="UP000602653"/>
    </source>
</evidence>
<protein>
    <submittedName>
        <fullName evidence="6">Energy-coupling factor transporter transmembrane protein EcfT</fullName>
    </submittedName>
</protein>
<dbReference type="InterPro" id="IPR003339">
    <property type="entry name" value="ABC/ECF_trnsptr_transmembrane"/>
</dbReference>
<evidence type="ECO:0000256" key="4">
    <source>
        <dbReference type="ARBA" id="ARBA00023136"/>
    </source>
</evidence>
<gene>
    <name evidence="6" type="ORF">JTE88_05890</name>
</gene>
<feature type="transmembrane region" description="Helical" evidence="5">
    <location>
        <begin position="262"/>
        <end position="283"/>
    </location>
</feature>
<evidence type="ECO:0000256" key="5">
    <source>
        <dbReference type="SAM" id="Phobius"/>
    </source>
</evidence>
<accession>A0ABX7IES2</accession>
<dbReference type="CDD" id="cd16914">
    <property type="entry name" value="EcfT"/>
    <property type="match status" value="1"/>
</dbReference>
<evidence type="ECO:0000256" key="2">
    <source>
        <dbReference type="ARBA" id="ARBA00022692"/>
    </source>
</evidence>
<organism evidence="6 7">
    <name type="scientific">Arcanobacterium phocisimile</name>
    <dbReference type="NCBI Taxonomy" id="1302235"/>
    <lineage>
        <taxon>Bacteria</taxon>
        <taxon>Bacillati</taxon>
        <taxon>Actinomycetota</taxon>
        <taxon>Actinomycetes</taxon>
        <taxon>Actinomycetales</taxon>
        <taxon>Actinomycetaceae</taxon>
        <taxon>Arcanobacterium</taxon>
    </lineage>
</organism>
<feature type="transmembrane region" description="Helical" evidence="5">
    <location>
        <begin position="42"/>
        <end position="72"/>
    </location>
</feature>
<evidence type="ECO:0000256" key="3">
    <source>
        <dbReference type="ARBA" id="ARBA00022989"/>
    </source>
</evidence>